<dbReference type="STRING" id="42155.A0A0R3QEB5"/>
<sequence length="191" mass="21346">MLCILTACFVVREYLKKIDRKLENYLELTMELMNTRTDSEEFNLSITGNPEIWEGSEATAVAYLYFLTAPPYDYESLSRPSLQETDRSCNSPNDYILVALSCFTFSEVMLESEQQQQLTDGRSLGSCQQTNAVTSQQQQLTFLVTTQQPLPSVGHVIGQPQSVQNQNCYISTGQVTSALNCVSSPVPSRTT</sequence>
<dbReference type="Proteomes" id="UP000280834">
    <property type="component" value="Unassembled WGS sequence"/>
</dbReference>
<dbReference type="WBParaSite" id="BTMF_0000470401-mRNA-1">
    <property type="protein sequence ID" value="BTMF_0000470401-mRNA-1"/>
    <property type="gene ID" value="BTMF_0000470401"/>
</dbReference>
<organism evidence="3">
    <name type="scientific">Brugia timori</name>
    <dbReference type="NCBI Taxonomy" id="42155"/>
    <lineage>
        <taxon>Eukaryota</taxon>
        <taxon>Metazoa</taxon>
        <taxon>Ecdysozoa</taxon>
        <taxon>Nematoda</taxon>
        <taxon>Chromadorea</taxon>
        <taxon>Rhabditida</taxon>
        <taxon>Spirurina</taxon>
        <taxon>Spiruromorpha</taxon>
        <taxon>Filarioidea</taxon>
        <taxon>Onchocercidae</taxon>
        <taxon>Brugia</taxon>
    </lineage>
</organism>
<evidence type="ECO:0000313" key="2">
    <source>
        <dbReference type="Proteomes" id="UP000280834"/>
    </source>
</evidence>
<evidence type="ECO:0000313" key="1">
    <source>
        <dbReference type="EMBL" id="VDO15918.1"/>
    </source>
</evidence>
<gene>
    <name evidence="1" type="ORF">BTMF_LOCUS4001</name>
</gene>
<reference evidence="3" key="1">
    <citation type="submission" date="2017-02" db="UniProtKB">
        <authorList>
            <consortium name="WormBaseParasite"/>
        </authorList>
    </citation>
    <scope>IDENTIFICATION</scope>
</reference>
<dbReference type="AlphaFoldDB" id="A0A0R3QEB5"/>
<name>A0A0R3QEB5_9BILA</name>
<proteinExistence type="predicted"/>
<keyword evidence="2" id="KW-1185">Reference proteome</keyword>
<protein>
    <submittedName>
        <fullName evidence="1 3">Uncharacterized protein</fullName>
    </submittedName>
</protein>
<dbReference type="EMBL" id="UZAG01003798">
    <property type="protein sequence ID" value="VDO15918.1"/>
    <property type="molecule type" value="Genomic_DNA"/>
</dbReference>
<reference evidence="1 2" key="2">
    <citation type="submission" date="2018-11" db="EMBL/GenBank/DDBJ databases">
        <authorList>
            <consortium name="Pathogen Informatics"/>
        </authorList>
    </citation>
    <scope>NUCLEOTIDE SEQUENCE [LARGE SCALE GENOMIC DNA]</scope>
</reference>
<accession>A0A0R3QEB5</accession>
<evidence type="ECO:0000313" key="3">
    <source>
        <dbReference type="WBParaSite" id="BTMF_0000470401-mRNA-1"/>
    </source>
</evidence>